<reference evidence="4 5" key="1">
    <citation type="journal article" date="2015" name="Int. J. Syst. Evol. Microbiol.">
        <title>Flavisolibacter ginsenosidimutans sp. nov., with ginsenoside-converting activity isolated from soil used for cultivating ginseng.</title>
        <authorList>
            <person name="Zhao Y."/>
            <person name="Liu Q."/>
            <person name="Kang M.S."/>
            <person name="Jin F."/>
            <person name="Yu H."/>
            <person name="Im W.T."/>
        </authorList>
    </citation>
    <scope>NUCLEOTIDE SEQUENCE [LARGE SCALE GENOMIC DNA]</scope>
    <source>
        <strain evidence="4 5">Gsoil 636</strain>
    </source>
</reference>
<organism evidence="4 5">
    <name type="scientific">Flavisolibacter ginsenosidimutans</name>
    <dbReference type="NCBI Taxonomy" id="661481"/>
    <lineage>
        <taxon>Bacteria</taxon>
        <taxon>Pseudomonadati</taxon>
        <taxon>Bacteroidota</taxon>
        <taxon>Chitinophagia</taxon>
        <taxon>Chitinophagales</taxon>
        <taxon>Chitinophagaceae</taxon>
        <taxon>Flavisolibacter</taxon>
    </lineage>
</organism>
<dbReference type="GO" id="GO:0006813">
    <property type="term" value="P:potassium ion transport"/>
    <property type="evidence" value="ECO:0007669"/>
    <property type="project" value="InterPro"/>
</dbReference>
<dbReference type="InterPro" id="IPR003148">
    <property type="entry name" value="RCK_N"/>
</dbReference>
<dbReference type="PROSITE" id="PS51201">
    <property type="entry name" value="RCK_N"/>
    <property type="match status" value="1"/>
</dbReference>
<dbReference type="SUPFAM" id="SSF116726">
    <property type="entry name" value="TrkA C-terminal domain-like"/>
    <property type="match status" value="1"/>
</dbReference>
<dbReference type="InterPro" id="IPR006037">
    <property type="entry name" value="RCK_C"/>
</dbReference>
<feature type="transmembrane region" description="Helical" evidence="2">
    <location>
        <begin position="69"/>
        <end position="87"/>
    </location>
</feature>
<evidence type="ECO:0000256" key="1">
    <source>
        <dbReference type="ARBA" id="ARBA00004651"/>
    </source>
</evidence>
<evidence type="ECO:0000259" key="3">
    <source>
        <dbReference type="PROSITE" id="PS51201"/>
    </source>
</evidence>
<dbReference type="SUPFAM" id="SSF51735">
    <property type="entry name" value="NAD(P)-binding Rossmann-fold domains"/>
    <property type="match status" value="1"/>
</dbReference>
<feature type="domain" description="RCK N-terminal" evidence="3">
    <location>
        <begin position="115"/>
        <end position="232"/>
    </location>
</feature>
<dbReference type="Pfam" id="PF02080">
    <property type="entry name" value="TrkA_C"/>
    <property type="match status" value="1"/>
</dbReference>
<evidence type="ECO:0000313" key="5">
    <source>
        <dbReference type="Proteomes" id="UP000321204"/>
    </source>
</evidence>
<dbReference type="InterPro" id="IPR013099">
    <property type="entry name" value="K_chnl_dom"/>
</dbReference>
<feature type="transmembrane region" description="Helical" evidence="2">
    <location>
        <begin position="15"/>
        <end position="35"/>
    </location>
</feature>
<dbReference type="Pfam" id="PF07885">
    <property type="entry name" value="Ion_trans_2"/>
    <property type="match status" value="1"/>
</dbReference>
<dbReference type="InterPro" id="IPR050721">
    <property type="entry name" value="Trk_Ktr_HKT_K-transport"/>
</dbReference>
<dbReference type="KEGG" id="fgg:FSB75_15790"/>
<keyword evidence="2" id="KW-0472">Membrane</keyword>
<dbReference type="PANTHER" id="PTHR43833">
    <property type="entry name" value="POTASSIUM CHANNEL PROTEIN 2-RELATED-RELATED"/>
    <property type="match status" value="1"/>
</dbReference>
<comment type="subcellular location">
    <subcellularLocation>
        <location evidence="1">Cell membrane</location>
        <topology evidence="1">Multi-pass membrane protein</topology>
    </subcellularLocation>
</comment>
<dbReference type="InterPro" id="IPR036291">
    <property type="entry name" value="NAD(P)-bd_dom_sf"/>
</dbReference>
<dbReference type="Gene3D" id="3.30.70.1450">
    <property type="entry name" value="Regulator of K+ conductance, C-terminal domain"/>
    <property type="match status" value="1"/>
</dbReference>
<keyword evidence="2" id="KW-1133">Transmembrane helix</keyword>
<dbReference type="GO" id="GO:0005886">
    <property type="term" value="C:plasma membrane"/>
    <property type="evidence" value="ECO:0007669"/>
    <property type="project" value="UniProtKB-SubCell"/>
</dbReference>
<dbReference type="SUPFAM" id="SSF81324">
    <property type="entry name" value="Voltage-gated potassium channels"/>
    <property type="match status" value="1"/>
</dbReference>
<dbReference type="PANTHER" id="PTHR43833:SF9">
    <property type="entry name" value="POTASSIUM CHANNEL PROTEIN YUGO-RELATED"/>
    <property type="match status" value="1"/>
</dbReference>
<dbReference type="OrthoDB" id="9781411at2"/>
<gene>
    <name evidence="4" type="ORF">FSB75_15790</name>
</gene>
<dbReference type="EMBL" id="CP042433">
    <property type="protein sequence ID" value="QEC57297.1"/>
    <property type="molecule type" value="Genomic_DNA"/>
</dbReference>
<keyword evidence="5" id="KW-1185">Reference proteome</keyword>
<dbReference type="Gene3D" id="3.40.50.720">
    <property type="entry name" value="NAD(P)-binding Rossmann-like Domain"/>
    <property type="match status" value="1"/>
</dbReference>
<protein>
    <submittedName>
        <fullName evidence="4">Potassium channel protein</fullName>
    </submittedName>
</protein>
<proteinExistence type="predicted"/>
<dbReference type="InterPro" id="IPR036721">
    <property type="entry name" value="RCK_C_sf"/>
</dbReference>
<dbReference type="Gene3D" id="1.10.287.70">
    <property type="match status" value="1"/>
</dbReference>
<dbReference type="Proteomes" id="UP000321204">
    <property type="component" value="Chromosome"/>
</dbReference>
<dbReference type="AlphaFoldDB" id="A0A5B8UKT2"/>
<name>A0A5B8UKT2_9BACT</name>
<keyword evidence="4" id="KW-0407">Ion channel</keyword>
<keyword evidence="4" id="KW-0406">Ion transport</keyword>
<dbReference type="Pfam" id="PF02254">
    <property type="entry name" value="TrkA_N"/>
    <property type="match status" value="1"/>
</dbReference>
<keyword evidence="4" id="KW-0813">Transport</keyword>
<dbReference type="GO" id="GO:0008324">
    <property type="term" value="F:monoatomic cation transmembrane transporter activity"/>
    <property type="evidence" value="ECO:0007669"/>
    <property type="project" value="InterPro"/>
</dbReference>
<evidence type="ECO:0000313" key="4">
    <source>
        <dbReference type="EMBL" id="QEC57297.1"/>
    </source>
</evidence>
<keyword evidence="2" id="KW-0812">Transmembrane</keyword>
<accession>A0A5B8UKT2</accession>
<sequence length="341" mass="37799">MQPAVMLFTKKIPSLRLWLLIVLFVLLFGVAGYMLIEGYNFFDALYMAVITITTIGYHEIRPLSDAGRLFNIVFIVTSFTTFTYVLARLTQYVISGELTRDFTQKRLMQQLAKKRGHVIVCGFGRNGQQAAKTLRAHKIDFVIIEKNADILQQHNDPSLVYLTGDATEDEVLIAAGIERANSLLVSLPEDADNVFIVLSARSLNPGLNIISRASTVSATAKLYKAGANHVVMPDLIGGTHMATLVSKPDVIEFIDFLSGEDGESIHIEAVGYHKLPPVMRDKTLKEIMDWKKTGVNCIGVKDENGKFCINPPDDIVIGKDMKVIVLGTKEQIAEMKRNVGE</sequence>
<feature type="transmembrane region" description="Helical" evidence="2">
    <location>
        <begin position="41"/>
        <end position="57"/>
    </location>
</feature>
<evidence type="ECO:0000256" key="2">
    <source>
        <dbReference type="SAM" id="Phobius"/>
    </source>
</evidence>